<reference evidence="3" key="3">
    <citation type="submission" date="2025-04" db="UniProtKB">
        <authorList>
            <consortium name="RefSeq"/>
        </authorList>
    </citation>
    <scope>IDENTIFICATION</scope>
    <source>
        <strain evidence="3">CBS 304.34</strain>
    </source>
</reference>
<dbReference type="Proteomes" id="UP000504636">
    <property type="component" value="Unplaced"/>
</dbReference>
<accession>A0A6A6Y7V6</accession>
<organism evidence="1">
    <name type="scientific">Mytilinidion resinicola</name>
    <dbReference type="NCBI Taxonomy" id="574789"/>
    <lineage>
        <taxon>Eukaryota</taxon>
        <taxon>Fungi</taxon>
        <taxon>Dikarya</taxon>
        <taxon>Ascomycota</taxon>
        <taxon>Pezizomycotina</taxon>
        <taxon>Dothideomycetes</taxon>
        <taxon>Pleosporomycetidae</taxon>
        <taxon>Mytilinidiales</taxon>
        <taxon>Mytilinidiaceae</taxon>
        <taxon>Mytilinidion</taxon>
    </lineage>
</organism>
<dbReference type="GeneID" id="54466966"/>
<evidence type="ECO:0000313" key="1">
    <source>
        <dbReference type="EMBL" id="KAF2804265.1"/>
    </source>
</evidence>
<reference evidence="3" key="2">
    <citation type="submission" date="2020-04" db="EMBL/GenBank/DDBJ databases">
        <authorList>
            <consortium name="NCBI Genome Project"/>
        </authorList>
    </citation>
    <scope>NUCLEOTIDE SEQUENCE</scope>
    <source>
        <strain evidence="3">CBS 304.34</strain>
    </source>
</reference>
<keyword evidence="2" id="KW-1185">Reference proteome</keyword>
<gene>
    <name evidence="1 3" type="ORF">BDZ99DRAFT_525859</name>
</gene>
<name>A0A6A6Y7V6_9PEZI</name>
<sequence>MESHQAILDNVTNATARRRESGPAAQAVLNLHRMRGARSAGRRLQDAIGSTEIRQQLDQDRINNITATMERHITNQDAERHALEAKVRLLEYLSRQKDIMMGALEQTREAKDVEIAILERTLQHKPHY</sequence>
<dbReference type="EMBL" id="MU003714">
    <property type="protein sequence ID" value="KAF2804265.1"/>
    <property type="molecule type" value="Genomic_DNA"/>
</dbReference>
<dbReference type="AlphaFoldDB" id="A0A6A6Y7V6"/>
<evidence type="ECO:0000313" key="3">
    <source>
        <dbReference type="RefSeq" id="XP_033571229.1"/>
    </source>
</evidence>
<dbReference type="RefSeq" id="XP_033571229.1">
    <property type="nucleotide sequence ID" value="XM_033726073.1"/>
</dbReference>
<protein>
    <submittedName>
        <fullName evidence="1 3">Uncharacterized protein</fullName>
    </submittedName>
</protein>
<evidence type="ECO:0000313" key="2">
    <source>
        <dbReference type="Proteomes" id="UP000504636"/>
    </source>
</evidence>
<proteinExistence type="predicted"/>
<reference evidence="1 3" key="1">
    <citation type="journal article" date="2020" name="Stud. Mycol.">
        <title>101 Dothideomycetes genomes: a test case for predicting lifestyles and emergence of pathogens.</title>
        <authorList>
            <person name="Haridas S."/>
            <person name="Albert R."/>
            <person name="Binder M."/>
            <person name="Bloem J."/>
            <person name="Labutti K."/>
            <person name="Salamov A."/>
            <person name="Andreopoulos B."/>
            <person name="Baker S."/>
            <person name="Barry K."/>
            <person name="Bills G."/>
            <person name="Bluhm B."/>
            <person name="Cannon C."/>
            <person name="Castanera R."/>
            <person name="Culley D."/>
            <person name="Daum C."/>
            <person name="Ezra D."/>
            <person name="Gonzalez J."/>
            <person name="Henrissat B."/>
            <person name="Kuo A."/>
            <person name="Liang C."/>
            <person name="Lipzen A."/>
            <person name="Lutzoni F."/>
            <person name="Magnuson J."/>
            <person name="Mondo S."/>
            <person name="Nolan M."/>
            <person name="Ohm R."/>
            <person name="Pangilinan J."/>
            <person name="Park H.-J."/>
            <person name="Ramirez L."/>
            <person name="Alfaro M."/>
            <person name="Sun H."/>
            <person name="Tritt A."/>
            <person name="Yoshinaga Y."/>
            <person name="Zwiers L.-H."/>
            <person name="Turgeon B."/>
            <person name="Goodwin S."/>
            <person name="Spatafora J."/>
            <person name="Crous P."/>
            <person name="Grigoriev I."/>
        </authorList>
    </citation>
    <scope>NUCLEOTIDE SEQUENCE</scope>
    <source>
        <strain evidence="1 3">CBS 304.34</strain>
    </source>
</reference>